<feature type="compositionally biased region" description="Polar residues" evidence="8">
    <location>
        <begin position="265"/>
        <end position="275"/>
    </location>
</feature>
<dbReference type="GO" id="GO:0021987">
    <property type="term" value="P:cerebral cortex development"/>
    <property type="evidence" value="ECO:0007669"/>
    <property type="project" value="TreeGrafter"/>
</dbReference>
<dbReference type="FunFam" id="1.20.5.1700:FF:000001">
    <property type="entry name" value="Transforming acidic coiled-coil-containing protein 1 isoform 2"/>
    <property type="match status" value="1"/>
</dbReference>
<dbReference type="InterPro" id="IPR039915">
    <property type="entry name" value="TACC"/>
</dbReference>
<feature type="region of interest" description="Disordered" evidence="8">
    <location>
        <begin position="1"/>
        <end position="158"/>
    </location>
</feature>
<dbReference type="GO" id="GO:0007052">
    <property type="term" value="P:mitotic spindle organization"/>
    <property type="evidence" value="ECO:0007669"/>
    <property type="project" value="InterPro"/>
</dbReference>
<dbReference type="GO" id="GO:0005737">
    <property type="term" value="C:cytoplasm"/>
    <property type="evidence" value="ECO:0007669"/>
    <property type="project" value="TreeGrafter"/>
</dbReference>
<evidence type="ECO:0000256" key="4">
    <source>
        <dbReference type="ARBA" id="ARBA00022553"/>
    </source>
</evidence>
<feature type="compositionally biased region" description="Polar residues" evidence="8">
    <location>
        <begin position="924"/>
        <end position="950"/>
    </location>
</feature>
<protein>
    <recommendedName>
        <fullName evidence="9">Transforming acidic coiled-coil-containing protein C-terminal domain-containing protein</fullName>
    </recommendedName>
</protein>
<feature type="region of interest" description="Disordered" evidence="8">
    <location>
        <begin position="904"/>
        <end position="1183"/>
    </location>
</feature>
<feature type="compositionally biased region" description="Low complexity" evidence="8">
    <location>
        <begin position="614"/>
        <end position="633"/>
    </location>
</feature>
<comment type="caution">
    <text evidence="10">The sequence shown here is derived from an EMBL/GenBank/DDBJ whole genome shotgun (WGS) entry which is preliminary data.</text>
</comment>
<reference evidence="10 11" key="1">
    <citation type="journal article" date="2021" name="Sci. Rep.">
        <title>Chromosome anchoring in Senegalese sole (Solea senegalensis) reveals sex-associated markers and genome rearrangements in flatfish.</title>
        <authorList>
            <person name="Guerrero-Cozar I."/>
            <person name="Gomez-Garrido J."/>
            <person name="Berbel C."/>
            <person name="Martinez-Blanch J.F."/>
            <person name="Alioto T."/>
            <person name="Claros M.G."/>
            <person name="Gagnaire P.A."/>
            <person name="Manchado M."/>
        </authorList>
    </citation>
    <scope>NUCLEOTIDE SEQUENCE [LARGE SCALE GENOMIC DNA]</scope>
    <source>
        <strain evidence="10">Sse05_10M</strain>
    </source>
</reference>
<keyword evidence="3" id="KW-0963">Cytoplasm</keyword>
<feature type="compositionally biased region" description="Basic and acidic residues" evidence="8">
    <location>
        <begin position="1240"/>
        <end position="1250"/>
    </location>
</feature>
<accession>A0AAV6QLI9</accession>
<name>A0AAV6QLI9_SOLSE</name>
<dbReference type="PANTHER" id="PTHR13924">
    <property type="entry name" value="TRANSFORMING ACIDIC COILED-COIL CONTAINING PROTEIN 1/2"/>
    <property type="match status" value="1"/>
</dbReference>
<sequence>MSWLSPVSWAKWTWTTVRGGEGEVEDEEGQEASEERERRQEEEEEEEEDRSQGCSSDSEGNFGTPEAATPVRTLSTIQGELENNNTDADKPDLDEEEHLIVTAPVEDQDSFPSHSMGQDEPAVPMGGPLEINMQTLEAEQADDHPEASGSVPVFDSPLMTPQLSKCTALSSELTQAPAPILVTDPMLDLAAETAPTQVPAPAPAPAPFLSPAPAQAPASATASYSVAVPASTPDPTQVPHSELNSEPAPYRSLEPPEEKRHAVSESESNGSQSKPQKTKTNKSKSPSLKTDATLNEITQTNEEQERPVPKATYNFDPDHLDNISNPFTRGGSKIPNSPLEEKPHAVSGPESSGSHKHTEPTEKTKTTKTKPASLKMEDTLSEITQTNEEHEHPIPKATYNFDPDQLDNISNPFTRGGSKIPNSPSEEKPPAISELASNDSPKQSKPTVKKTKTSKSKPPSLKMDATLNEIVQASDDQEHPVSKATYNFEPDQLDDSFNPFTMGGSKIPNSPSEEKPPDISELESNSSPKQSQPTQKTKTSKSKSQSLKTDATLSEISQANDGKEIMFPKATYNFDPDQLDSSFNPLTKGGSKIPNPPSEEKPLEAISEPASNDSPKQSKPTQKTKTSKSKPPSLKMDAILNEIVQANEEQELPVPKATYNLDLDQLDDSFNPFTKGGSKIPNSPAEEKPPAISEPASNDSPKQSKPTQKTKTSKSKPPSLKTDATLNEIVQAIDEQDHPVSKATYNFDLDQLDNSFNPFTKGGSKIPNTPTEEIPPAISEPASNDSPKQSKPTQKTKTSKSMPSSLKMDAALNEIAQANEDQEHSFSKATYNFEPDQRDDSFNPLTRGGSEIPNSPCEDKPHVVSEPESNGFPEQTEPIKKTKTIKSKPPCLKMETTLNEIAQANEEQELPVPKATYNFDPDQLDNSFNPFTSGGSKIQNSPPPCGSNSLPRLEPLGSSLPVCERSTAAESEVMEPSSETKPVMLEFSLDEGKVSKPPPRKLGGKKTTSKFGAKKQRPKGSEASCKPAQEPAVSEPASQPIPEPASQSRSEPVSDPLPETALPVSENLETLNLDDIPTKSGAYNFDPTQWDDPDFNPFGSNSKVSSSPVLPKGSYSFDPDTFDDSVDPFKPSKSLSTEDSSSSAAQPEKMVKDGGKQKAGHLSGEKKVRQIPKKGKEKTITNSCKVQKYDESQSLVLDVCNQEEDEGVVQTPEITQRVHHATDEEKLASTGITGQITDTPDERGEPEYKKAPVQKQPISDDPEPKLSRHQEEKETCSLKDDISEISMKPTTKVTSSDAGDAGALSQDTVPLSEMDKAAVLTLIREEIITKEIEVSEWKRKYEESRAEVFEMRTIVGEYEKTVAQMIEDEQQQKSLSCSKSVRQVTLERDQAVDDLNSVERSLADLFRRYENLKGVLEGFKKNEEVLKKCAHDNLMRLKQEEQRYQTLKVHAEEKLNKAYEEIAHMRAKADSEGVALSASLRKEQMKVESLESSVHQKNQEIEELTKICDELIAKLGTN</sequence>
<feature type="compositionally biased region" description="Pro residues" evidence="8">
    <location>
        <begin position="198"/>
        <end position="210"/>
    </location>
</feature>
<comment type="subcellular location">
    <subcellularLocation>
        <location evidence="1">Cytoplasm</location>
        <location evidence="1">Cytoskeleton</location>
    </subcellularLocation>
</comment>
<keyword evidence="4" id="KW-0597">Phosphoprotein</keyword>
<feature type="compositionally biased region" description="Low complexity" evidence="8">
    <location>
        <begin position="526"/>
        <end position="549"/>
    </location>
</feature>
<feature type="compositionally biased region" description="Polar residues" evidence="8">
    <location>
        <begin position="1098"/>
        <end position="1108"/>
    </location>
</feature>
<evidence type="ECO:0000256" key="5">
    <source>
        <dbReference type="ARBA" id="ARBA00023054"/>
    </source>
</evidence>
<feature type="compositionally biased region" description="Basic and acidic residues" evidence="8">
    <location>
        <begin position="254"/>
        <end position="264"/>
    </location>
</feature>
<feature type="coiled-coil region" evidence="7">
    <location>
        <begin position="1434"/>
        <end position="1514"/>
    </location>
</feature>
<feature type="compositionally biased region" description="Basic and acidic residues" evidence="8">
    <location>
        <begin position="1262"/>
        <end position="1282"/>
    </location>
</feature>
<organism evidence="10 11">
    <name type="scientific">Solea senegalensis</name>
    <name type="common">Senegalese sole</name>
    <dbReference type="NCBI Taxonomy" id="28829"/>
    <lineage>
        <taxon>Eukaryota</taxon>
        <taxon>Metazoa</taxon>
        <taxon>Chordata</taxon>
        <taxon>Craniata</taxon>
        <taxon>Vertebrata</taxon>
        <taxon>Euteleostomi</taxon>
        <taxon>Actinopterygii</taxon>
        <taxon>Neopterygii</taxon>
        <taxon>Teleostei</taxon>
        <taxon>Neoteleostei</taxon>
        <taxon>Acanthomorphata</taxon>
        <taxon>Carangaria</taxon>
        <taxon>Pleuronectiformes</taxon>
        <taxon>Pleuronectoidei</taxon>
        <taxon>Soleidae</taxon>
        <taxon>Solea</taxon>
    </lineage>
</organism>
<evidence type="ECO:0000256" key="3">
    <source>
        <dbReference type="ARBA" id="ARBA00022490"/>
    </source>
</evidence>
<evidence type="ECO:0000256" key="6">
    <source>
        <dbReference type="ARBA" id="ARBA00023212"/>
    </source>
</evidence>
<evidence type="ECO:0000313" key="11">
    <source>
        <dbReference type="Proteomes" id="UP000693946"/>
    </source>
</evidence>
<dbReference type="GO" id="GO:0007097">
    <property type="term" value="P:nuclear migration"/>
    <property type="evidence" value="ECO:0007669"/>
    <property type="project" value="TreeGrafter"/>
</dbReference>
<feature type="compositionally biased region" description="Low complexity" evidence="8">
    <location>
        <begin position="786"/>
        <end position="808"/>
    </location>
</feature>
<feature type="compositionally biased region" description="Low complexity" evidence="8">
    <location>
        <begin position="700"/>
        <end position="722"/>
    </location>
</feature>
<dbReference type="GO" id="GO:0005856">
    <property type="term" value="C:cytoskeleton"/>
    <property type="evidence" value="ECO:0007669"/>
    <property type="project" value="UniProtKB-SubCell"/>
</dbReference>
<feature type="compositionally biased region" description="Acidic residues" evidence="8">
    <location>
        <begin position="22"/>
        <end position="32"/>
    </location>
</feature>
<evidence type="ECO:0000256" key="1">
    <source>
        <dbReference type="ARBA" id="ARBA00004245"/>
    </source>
</evidence>
<feature type="region of interest" description="Disordered" evidence="8">
    <location>
        <begin position="1207"/>
        <end position="1285"/>
    </location>
</feature>
<evidence type="ECO:0000256" key="2">
    <source>
        <dbReference type="ARBA" id="ARBA00009423"/>
    </source>
</evidence>
<dbReference type="InterPro" id="IPR007707">
    <property type="entry name" value="TACC_C"/>
</dbReference>
<feature type="compositionally biased region" description="Low complexity" evidence="8">
    <location>
        <begin position="1132"/>
        <end position="1143"/>
    </location>
</feature>
<evidence type="ECO:0000313" key="10">
    <source>
        <dbReference type="EMBL" id="KAG7493525.1"/>
    </source>
</evidence>
<keyword evidence="6" id="KW-0206">Cytoskeleton</keyword>
<dbReference type="PANTHER" id="PTHR13924:SF12">
    <property type="entry name" value="TRANSFORMING ACIDIC COILED-COIL-CONTAINING PROTEIN 1"/>
    <property type="match status" value="1"/>
</dbReference>
<evidence type="ECO:0000256" key="7">
    <source>
        <dbReference type="SAM" id="Coils"/>
    </source>
</evidence>
<feature type="region of interest" description="Disordered" evidence="8">
    <location>
        <begin position="192"/>
        <end position="890"/>
    </location>
</feature>
<feature type="compositionally biased region" description="Polar residues" evidence="8">
    <location>
        <begin position="72"/>
        <end position="86"/>
    </location>
</feature>
<proteinExistence type="inferred from homology"/>
<evidence type="ECO:0000256" key="8">
    <source>
        <dbReference type="SAM" id="MobiDB-lite"/>
    </source>
</evidence>
<feature type="compositionally biased region" description="Polar residues" evidence="8">
    <location>
        <begin position="551"/>
        <end position="560"/>
    </location>
</feature>
<dbReference type="Proteomes" id="UP000693946">
    <property type="component" value="Linkage Group LG4"/>
</dbReference>
<feature type="compositionally biased region" description="Polar residues" evidence="8">
    <location>
        <begin position="283"/>
        <end position="301"/>
    </location>
</feature>
<feature type="compositionally biased region" description="Basic and acidic residues" evidence="8">
    <location>
        <begin position="356"/>
        <end position="365"/>
    </location>
</feature>
<feature type="compositionally biased region" description="Low complexity" evidence="8">
    <location>
        <begin position="211"/>
        <end position="223"/>
    </location>
</feature>
<dbReference type="Pfam" id="PF05010">
    <property type="entry name" value="TACC_C"/>
    <property type="match status" value="1"/>
</dbReference>
<gene>
    <name evidence="10" type="ORF">JOB18_010890</name>
</gene>
<comment type="similarity">
    <text evidence="2">Belongs to the TACC family.</text>
</comment>
<evidence type="ECO:0000259" key="9">
    <source>
        <dbReference type="Pfam" id="PF05010"/>
    </source>
</evidence>
<dbReference type="EMBL" id="JAGKHQ010000016">
    <property type="protein sequence ID" value="KAG7493525.1"/>
    <property type="molecule type" value="Genomic_DNA"/>
</dbReference>
<feature type="compositionally biased region" description="Polar residues" evidence="8">
    <location>
        <begin position="233"/>
        <end position="244"/>
    </location>
</feature>
<keyword evidence="5 7" id="KW-0175">Coiled coil</keyword>
<feature type="domain" description="Transforming acidic coiled-coil-containing protein C-terminal" evidence="9">
    <location>
        <begin position="1312"/>
        <end position="1512"/>
    </location>
</feature>
<keyword evidence="11" id="KW-1185">Reference proteome</keyword>
<feature type="compositionally biased region" description="Basic residues" evidence="8">
    <location>
        <begin position="998"/>
        <end position="1018"/>
    </location>
</feature>